<gene>
    <name evidence="2" type="ORF">AWB83_02789</name>
</gene>
<dbReference type="STRING" id="1777144.AWB83_02789"/>
<protein>
    <submittedName>
        <fullName evidence="2">Uncharacterized protein</fullName>
    </submittedName>
</protein>
<feature type="region of interest" description="Disordered" evidence="1">
    <location>
        <begin position="1"/>
        <end position="75"/>
    </location>
</feature>
<comment type="caution">
    <text evidence="2">The sequence shown here is derived from an EMBL/GenBank/DDBJ whole genome shotgun (WGS) entry which is preliminary data.</text>
</comment>
<name>A0A158B500_9BURK</name>
<organism evidence="2 3">
    <name type="scientific">Caballeronia ptereochthonis</name>
    <dbReference type="NCBI Taxonomy" id="1777144"/>
    <lineage>
        <taxon>Bacteria</taxon>
        <taxon>Pseudomonadati</taxon>
        <taxon>Pseudomonadota</taxon>
        <taxon>Betaproteobacteria</taxon>
        <taxon>Burkholderiales</taxon>
        <taxon>Burkholderiaceae</taxon>
        <taxon>Caballeronia</taxon>
    </lineage>
</organism>
<reference evidence="2" key="1">
    <citation type="submission" date="2016-01" db="EMBL/GenBank/DDBJ databases">
        <authorList>
            <person name="Peeters C."/>
        </authorList>
    </citation>
    <scope>NUCLEOTIDE SEQUENCE [LARGE SCALE GENOMIC DNA]</scope>
    <source>
        <strain evidence="2">LMG 29326</strain>
    </source>
</reference>
<evidence type="ECO:0000313" key="3">
    <source>
        <dbReference type="Proteomes" id="UP000054978"/>
    </source>
</evidence>
<feature type="compositionally biased region" description="Basic and acidic residues" evidence="1">
    <location>
        <begin position="64"/>
        <end position="75"/>
    </location>
</feature>
<dbReference type="Proteomes" id="UP000054978">
    <property type="component" value="Unassembled WGS sequence"/>
</dbReference>
<keyword evidence="3" id="KW-1185">Reference proteome</keyword>
<feature type="compositionally biased region" description="Basic and acidic residues" evidence="1">
    <location>
        <begin position="39"/>
        <end position="55"/>
    </location>
</feature>
<evidence type="ECO:0000313" key="2">
    <source>
        <dbReference type="EMBL" id="SAK65059.1"/>
    </source>
</evidence>
<feature type="compositionally biased region" description="Basic and acidic residues" evidence="1">
    <location>
        <begin position="10"/>
        <end position="19"/>
    </location>
</feature>
<proteinExistence type="predicted"/>
<dbReference type="AlphaFoldDB" id="A0A158B500"/>
<sequence length="75" mass="8444">MQHEPGSARVNEHVPHATADDMDEPVGRDGSPATSSLDTKQRKLDEREKRTHEASENELPSTQEKNRVPPDSTRR</sequence>
<dbReference type="EMBL" id="FCOB02000011">
    <property type="protein sequence ID" value="SAK65059.1"/>
    <property type="molecule type" value="Genomic_DNA"/>
</dbReference>
<dbReference type="RefSeq" id="WP_087046169.1">
    <property type="nucleotide sequence ID" value="NZ_FCOB02000011.1"/>
</dbReference>
<evidence type="ECO:0000256" key="1">
    <source>
        <dbReference type="SAM" id="MobiDB-lite"/>
    </source>
</evidence>
<accession>A0A158B500</accession>
<dbReference type="OrthoDB" id="9134850at2"/>